<dbReference type="InterPro" id="IPR048324">
    <property type="entry name" value="ZSWIM1-3_RNaseH-like"/>
</dbReference>
<dbReference type="AlphaFoldDB" id="A0A8B6C5M8"/>
<evidence type="ECO:0000313" key="3">
    <source>
        <dbReference type="Proteomes" id="UP000596742"/>
    </source>
</evidence>
<reference evidence="2" key="1">
    <citation type="submission" date="2018-11" db="EMBL/GenBank/DDBJ databases">
        <authorList>
            <person name="Alioto T."/>
            <person name="Alioto T."/>
        </authorList>
    </citation>
    <scope>NUCLEOTIDE SEQUENCE</scope>
</reference>
<dbReference type="OrthoDB" id="6142716at2759"/>
<dbReference type="PANTHER" id="PTHR47456:SF1">
    <property type="entry name" value="PHD-TYPE DOMAIN-CONTAINING PROTEIN"/>
    <property type="match status" value="1"/>
</dbReference>
<feature type="domain" description="ZSWIM1/3 RNaseH-like" evidence="1">
    <location>
        <begin position="172"/>
        <end position="270"/>
    </location>
</feature>
<dbReference type="Pfam" id="PF21056">
    <property type="entry name" value="ZSWIM1-3_RNaseH-like"/>
    <property type="match status" value="1"/>
</dbReference>
<organism evidence="2 3">
    <name type="scientific">Mytilus galloprovincialis</name>
    <name type="common">Mediterranean mussel</name>
    <dbReference type="NCBI Taxonomy" id="29158"/>
    <lineage>
        <taxon>Eukaryota</taxon>
        <taxon>Metazoa</taxon>
        <taxon>Spiralia</taxon>
        <taxon>Lophotrochozoa</taxon>
        <taxon>Mollusca</taxon>
        <taxon>Bivalvia</taxon>
        <taxon>Autobranchia</taxon>
        <taxon>Pteriomorphia</taxon>
        <taxon>Mytilida</taxon>
        <taxon>Mytiloidea</taxon>
        <taxon>Mytilidae</taxon>
        <taxon>Mytilinae</taxon>
        <taxon>Mytilus</taxon>
    </lineage>
</organism>
<keyword evidence="3" id="KW-1185">Reference proteome</keyword>
<comment type="caution">
    <text evidence="2">The sequence shown here is derived from an EMBL/GenBank/DDBJ whole genome shotgun (WGS) entry which is preliminary data.</text>
</comment>
<accession>A0A8B6C5M8</accession>
<proteinExistence type="predicted"/>
<sequence>MCHQYHVYLPNEDHTNHFIGEAACLIQPVDEGVKKFIQGMVFEQNIHNTRQMKLMVELYVRQMFQNSTLPQKTNKRFWPSSKDVQNHIVFALMRQRNSTVDQVVVKELVNKWENENSDDKFHLRLKEDLDTEPDLNGIDPCQNQNSEEDDDVRLGDQLASSLYGSRKKFLFIHQNSSQRRLLQRYGNDICLLDATYRTTKYALPLFFLCVPTNVNYFVAAMFIVETEDSASIKEALSKLKEWNPDWNPAFFMCDHAQEEINSLEEEFPGSFVYLCDFHREQAWERWVTAMHNGVSQFKPELLKMFRDIAASTTENEYVRAKEFLQASVIWKENDRLSNWFERTWLSKYKVFEFEFYVIRKGSKLWGKHSRFFEEQAKKPNRALFS</sequence>
<name>A0A8B6C5M8_MYTGA</name>
<dbReference type="PANTHER" id="PTHR47456">
    <property type="entry name" value="PHD-TYPE DOMAIN-CONTAINING PROTEIN"/>
    <property type="match status" value="1"/>
</dbReference>
<dbReference type="InterPro" id="IPR029309">
    <property type="entry name" value="CaRF"/>
</dbReference>
<dbReference type="EMBL" id="UYJE01001140">
    <property type="protein sequence ID" value="VDH99413.1"/>
    <property type="molecule type" value="Genomic_DNA"/>
</dbReference>
<evidence type="ECO:0000259" key="1">
    <source>
        <dbReference type="Pfam" id="PF21056"/>
    </source>
</evidence>
<gene>
    <name evidence="2" type="ORF">MGAL_10B081970</name>
</gene>
<dbReference type="Proteomes" id="UP000596742">
    <property type="component" value="Unassembled WGS sequence"/>
</dbReference>
<dbReference type="Pfam" id="PF15299">
    <property type="entry name" value="ALS2CR8"/>
    <property type="match status" value="1"/>
</dbReference>
<protein>
    <recommendedName>
        <fullName evidence="1">ZSWIM1/3 RNaseH-like domain-containing protein</fullName>
    </recommendedName>
</protein>
<evidence type="ECO:0000313" key="2">
    <source>
        <dbReference type="EMBL" id="VDH99413.1"/>
    </source>
</evidence>
<dbReference type="GO" id="GO:0003700">
    <property type="term" value="F:DNA-binding transcription factor activity"/>
    <property type="evidence" value="ECO:0007669"/>
    <property type="project" value="InterPro"/>
</dbReference>